<keyword evidence="9" id="KW-0479">Metal-binding</keyword>
<feature type="transmembrane region" description="Helical" evidence="9">
    <location>
        <begin position="120"/>
        <end position="143"/>
    </location>
</feature>
<evidence type="ECO:0000256" key="5">
    <source>
        <dbReference type="ARBA" id="ARBA00022989"/>
    </source>
</evidence>
<dbReference type="InterPro" id="IPR018303">
    <property type="entry name" value="ATPase_P-typ_P_site"/>
</dbReference>
<feature type="transmembrane region" description="Helical" evidence="9">
    <location>
        <begin position="637"/>
        <end position="656"/>
    </location>
</feature>
<dbReference type="InterPro" id="IPR027256">
    <property type="entry name" value="P-typ_ATPase_IB"/>
</dbReference>
<evidence type="ECO:0000313" key="12">
    <source>
        <dbReference type="Proteomes" id="UP001308005"/>
    </source>
</evidence>
<evidence type="ECO:0000256" key="7">
    <source>
        <dbReference type="ARBA" id="ARBA00039097"/>
    </source>
</evidence>
<feature type="domain" description="P-type ATPase A" evidence="10">
    <location>
        <begin position="166"/>
        <end position="263"/>
    </location>
</feature>
<evidence type="ECO:0000256" key="6">
    <source>
        <dbReference type="ARBA" id="ARBA00023136"/>
    </source>
</evidence>
<keyword evidence="12" id="KW-1185">Reference proteome</keyword>
<organism evidence="11 12">
    <name type="scientific">Candidatus Thiothrix phosphatis</name>
    <dbReference type="NCBI Taxonomy" id="3112415"/>
    <lineage>
        <taxon>Bacteria</taxon>
        <taxon>Pseudomonadati</taxon>
        <taxon>Pseudomonadota</taxon>
        <taxon>Gammaproteobacteria</taxon>
        <taxon>Thiotrichales</taxon>
        <taxon>Thiotrichaceae</taxon>
        <taxon>Thiothrix</taxon>
    </lineage>
</organism>
<dbReference type="InterPro" id="IPR051014">
    <property type="entry name" value="Cation_Transport_ATPase_IB"/>
</dbReference>
<comment type="catalytic activity">
    <reaction evidence="8">
        <text>Zn(2+)(in) + ATP + H2O = Zn(2+)(out) + ADP + phosphate + H(+)</text>
        <dbReference type="Rhea" id="RHEA:20621"/>
        <dbReference type="ChEBI" id="CHEBI:15377"/>
        <dbReference type="ChEBI" id="CHEBI:15378"/>
        <dbReference type="ChEBI" id="CHEBI:29105"/>
        <dbReference type="ChEBI" id="CHEBI:30616"/>
        <dbReference type="ChEBI" id="CHEBI:43474"/>
        <dbReference type="ChEBI" id="CHEBI:456216"/>
        <dbReference type="EC" id="7.2.2.12"/>
    </reaction>
</comment>
<keyword evidence="5 9" id="KW-1133">Transmembrane helix</keyword>
<dbReference type="Gene3D" id="3.40.1110.10">
    <property type="entry name" value="Calcium-transporting ATPase, cytoplasmic domain N"/>
    <property type="match status" value="1"/>
</dbReference>
<proteinExistence type="inferred from homology"/>
<gene>
    <name evidence="11" type="ORF">VSS37_09755</name>
</gene>
<dbReference type="EC" id="7.2.2.12" evidence="7"/>
<keyword evidence="9" id="KW-1003">Cell membrane</keyword>
<dbReference type="Gene3D" id="2.70.150.10">
    <property type="entry name" value="Calcium-transporting ATPase, cytoplasmic transduction domain A"/>
    <property type="match status" value="1"/>
</dbReference>
<evidence type="ECO:0000256" key="2">
    <source>
        <dbReference type="ARBA" id="ARBA00006024"/>
    </source>
</evidence>
<evidence type="ECO:0000259" key="10">
    <source>
        <dbReference type="Pfam" id="PF00122"/>
    </source>
</evidence>
<dbReference type="SUPFAM" id="SSF56784">
    <property type="entry name" value="HAD-like"/>
    <property type="match status" value="1"/>
</dbReference>
<dbReference type="Gene3D" id="3.40.50.1000">
    <property type="entry name" value="HAD superfamily/HAD-like"/>
    <property type="match status" value="1"/>
</dbReference>
<name>A0ABU6CXF5_9GAMM</name>
<dbReference type="InterPro" id="IPR001757">
    <property type="entry name" value="P_typ_ATPase"/>
</dbReference>
<protein>
    <recommendedName>
        <fullName evidence="7">P-type Zn(2+) transporter</fullName>
        <ecNumber evidence="7">7.2.2.12</ecNumber>
    </recommendedName>
</protein>
<dbReference type="SUPFAM" id="SSF81653">
    <property type="entry name" value="Calcium ATPase, transduction domain A"/>
    <property type="match status" value="1"/>
</dbReference>
<evidence type="ECO:0000256" key="9">
    <source>
        <dbReference type="RuleBase" id="RU362081"/>
    </source>
</evidence>
<dbReference type="PANTHER" id="PTHR48085">
    <property type="entry name" value="CADMIUM/ZINC-TRANSPORTING ATPASE HMA2-RELATED"/>
    <property type="match status" value="1"/>
</dbReference>
<dbReference type="NCBIfam" id="TIGR01525">
    <property type="entry name" value="ATPase-IB_hvy"/>
    <property type="match status" value="1"/>
</dbReference>
<dbReference type="Proteomes" id="UP001308005">
    <property type="component" value="Unassembled WGS sequence"/>
</dbReference>
<dbReference type="Pfam" id="PF00122">
    <property type="entry name" value="E1-E2_ATPase"/>
    <property type="match status" value="1"/>
</dbReference>
<dbReference type="InterPro" id="IPR008250">
    <property type="entry name" value="ATPase_P-typ_transduc_dom_A_sf"/>
</dbReference>
<comment type="subcellular location">
    <subcellularLocation>
        <location evidence="9">Cell membrane</location>
    </subcellularLocation>
    <subcellularLocation>
        <location evidence="1">Membrane</location>
    </subcellularLocation>
</comment>
<dbReference type="SFLD" id="SFLDS00003">
    <property type="entry name" value="Haloacid_Dehalogenase"/>
    <property type="match status" value="1"/>
</dbReference>
<dbReference type="EMBL" id="JAYMYJ010000093">
    <property type="protein sequence ID" value="MEB4591261.1"/>
    <property type="molecule type" value="Genomic_DNA"/>
</dbReference>
<evidence type="ECO:0000256" key="8">
    <source>
        <dbReference type="ARBA" id="ARBA00047308"/>
    </source>
</evidence>
<dbReference type="InterPro" id="IPR036412">
    <property type="entry name" value="HAD-like_sf"/>
</dbReference>
<keyword evidence="3 9" id="KW-0812">Transmembrane</keyword>
<dbReference type="InterPro" id="IPR023299">
    <property type="entry name" value="ATPase_P-typ_cyto_dom_N"/>
</dbReference>
<keyword evidence="6 9" id="KW-0472">Membrane</keyword>
<dbReference type="PROSITE" id="PS00154">
    <property type="entry name" value="ATPASE_E1_E2"/>
    <property type="match status" value="1"/>
</dbReference>
<dbReference type="NCBIfam" id="TIGR01494">
    <property type="entry name" value="ATPase_P-type"/>
    <property type="match status" value="1"/>
</dbReference>
<keyword evidence="9" id="KW-0547">Nucleotide-binding</keyword>
<dbReference type="RefSeq" id="WP_324694734.1">
    <property type="nucleotide sequence ID" value="NZ_JAYMYJ010000093.1"/>
</dbReference>
<evidence type="ECO:0000313" key="11">
    <source>
        <dbReference type="EMBL" id="MEB4591261.1"/>
    </source>
</evidence>
<accession>A0ABU6CXF5</accession>
<dbReference type="SFLD" id="SFLDG00002">
    <property type="entry name" value="C1.7:_P-type_atpase_like"/>
    <property type="match status" value="1"/>
</dbReference>
<sequence>MPFPLIILGGGLATAAVASWLHGQKSKQPALPIAVPENATVKSLVEQHQQDMQRRKEDADKELKIALLAMGATGLSELLYPPLLLVSVPLTLYGSAPIFRDAWEYWREKRRLHSSVIDSIAIVGTVATGYYFAATIINGMYFLGQKVLLKTEDHSNQKLLKLFHETPRSVWLWRDGAEVETLFEDVHTGQTVVIHAGEAIPFDGQIVQGIGTVDQHMLTGESRPQEKTEGDAVFASTLLTAGKLHIRVDKAGKDTVAAQIGEILQNTLDFKSTVEARGVRIANRMTLPTLALSGLALGKLGPVSASAVANCNFSDIIRITIPLGVLNHLKLAAEQGILIKDGRALELLGEVDTVVFDKTGTLTREEPEVGRIHACNGFSEERVLTLAAAAEHRQTHPVARAILEAARQRKLKPESCDHTHYELGRGIRAQIQGQQILLGSQRFMQQQAIAMPPDATWHEAEAGHSLLYLAVDGELAGVIELQPQLRPEIPAIIQQLRKRGLELCILSGDQEQPTRQLAEALGIQQYFAETLPEDKARHIESLQAAGRKVCFIGDGINDAVAMKKAQVAISLAGATTVATDTASIVFLDKSLQQLDALFGLAKGFERNMKSGLAWSILPGVAGIGAVFALHMRIYGAVSLYILSLGAGAANATLPLLQHKKTPPP</sequence>
<keyword evidence="9" id="KW-0067">ATP-binding</keyword>
<reference evidence="11 12" key="2">
    <citation type="submission" date="2024-01" db="EMBL/GenBank/DDBJ databases">
        <authorList>
            <person name="Xie X."/>
        </authorList>
    </citation>
    <scope>NUCLEOTIDE SEQUENCE [LARGE SCALE GENOMIC DNA]</scope>
    <source>
        <strain evidence="11">SCUT-1</strain>
    </source>
</reference>
<dbReference type="PRINTS" id="PR00119">
    <property type="entry name" value="CATATPASE"/>
</dbReference>
<dbReference type="InterPro" id="IPR044492">
    <property type="entry name" value="P_typ_ATPase_HD_dom"/>
</dbReference>
<evidence type="ECO:0000256" key="3">
    <source>
        <dbReference type="ARBA" id="ARBA00022692"/>
    </source>
</evidence>
<comment type="caution">
    <text evidence="11">The sequence shown here is derived from an EMBL/GenBank/DDBJ whole genome shotgun (WGS) entry which is preliminary data.</text>
</comment>
<dbReference type="SFLD" id="SFLDF00027">
    <property type="entry name" value="p-type_atpase"/>
    <property type="match status" value="1"/>
</dbReference>
<dbReference type="Pfam" id="PF00702">
    <property type="entry name" value="Hydrolase"/>
    <property type="match status" value="1"/>
</dbReference>
<feature type="transmembrane region" description="Helical" evidence="9">
    <location>
        <begin position="78"/>
        <end position="99"/>
    </location>
</feature>
<evidence type="ECO:0000256" key="1">
    <source>
        <dbReference type="ARBA" id="ARBA00004370"/>
    </source>
</evidence>
<dbReference type="InterPro" id="IPR023214">
    <property type="entry name" value="HAD_sf"/>
</dbReference>
<evidence type="ECO:0000256" key="4">
    <source>
        <dbReference type="ARBA" id="ARBA00022967"/>
    </source>
</evidence>
<reference evidence="12" key="1">
    <citation type="submission" date="2023-07" db="EMBL/GenBank/DDBJ databases">
        <title>The carbon used by Thiothrix.</title>
        <authorList>
            <person name="Chen L."/>
        </authorList>
    </citation>
    <scope>NUCLEOTIDE SEQUENCE [LARGE SCALE GENOMIC DNA]</scope>
</reference>
<feature type="transmembrane region" description="Helical" evidence="9">
    <location>
        <begin position="612"/>
        <end position="630"/>
    </location>
</feature>
<comment type="similarity">
    <text evidence="2 9">Belongs to the cation transport ATPase (P-type) (TC 3.A.3) family. Type IB subfamily.</text>
</comment>
<keyword evidence="4" id="KW-1278">Translocase</keyword>
<dbReference type="InterPro" id="IPR059000">
    <property type="entry name" value="ATPase_P-type_domA"/>
</dbReference>
<dbReference type="PANTHER" id="PTHR48085:SF5">
    <property type="entry name" value="CADMIUM_ZINC-TRANSPORTING ATPASE HMA4-RELATED"/>
    <property type="match status" value="1"/>
</dbReference>